<evidence type="ECO:0000259" key="9">
    <source>
        <dbReference type="Pfam" id="PF00724"/>
    </source>
</evidence>
<comment type="cofactor">
    <cofactor evidence="2">
        <name>[4Fe-4S] cluster</name>
        <dbReference type="ChEBI" id="CHEBI:49883"/>
    </cofactor>
</comment>
<dbReference type="InterPro" id="IPR051793">
    <property type="entry name" value="NADH:flavin_oxidoreductase"/>
</dbReference>
<keyword evidence="8" id="KW-0411">Iron-sulfur</keyword>
<gene>
    <name evidence="10" type="ORF">JBF12_47005</name>
</gene>
<dbReference type="PANTHER" id="PTHR42917:SF2">
    <property type="entry name" value="2,4-DIENOYL-COA REDUCTASE [(2E)-ENOYL-COA-PRODUCING]"/>
    <property type="match status" value="1"/>
</dbReference>
<dbReference type="EMBL" id="JAEEAQ010001445">
    <property type="protein sequence ID" value="MBI0320372.1"/>
    <property type="molecule type" value="Genomic_DNA"/>
</dbReference>
<keyword evidence="3" id="KW-0285">Flavoprotein</keyword>
<dbReference type="Proteomes" id="UP000638849">
    <property type="component" value="Unassembled WGS sequence"/>
</dbReference>
<evidence type="ECO:0000313" key="10">
    <source>
        <dbReference type="EMBL" id="MBI0320372.1"/>
    </source>
</evidence>
<evidence type="ECO:0000256" key="6">
    <source>
        <dbReference type="ARBA" id="ARBA00023002"/>
    </source>
</evidence>
<name>A0ABS0RSB2_9ACTN</name>
<feature type="domain" description="NADH:flavin oxidoreductase/NADH oxidase N-terminal" evidence="9">
    <location>
        <begin position="1"/>
        <end position="158"/>
    </location>
</feature>
<evidence type="ECO:0000256" key="2">
    <source>
        <dbReference type="ARBA" id="ARBA00001966"/>
    </source>
</evidence>
<accession>A0ABS0RSB2</accession>
<proteinExistence type="predicted"/>
<keyword evidence="5" id="KW-0479">Metal-binding</keyword>
<evidence type="ECO:0000256" key="4">
    <source>
        <dbReference type="ARBA" id="ARBA00022643"/>
    </source>
</evidence>
<keyword evidence="7" id="KW-0408">Iron</keyword>
<keyword evidence="6" id="KW-0560">Oxidoreductase</keyword>
<dbReference type="Pfam" id="PF00724">
    <property type="entry name" value="Oxidored_FMN"/>
    <property type="match status" value="1"/>
</dbReference>
<evidence type="ECO:0000313" key="11">
    <source>
        <dbReference type="Proteomes" id="UP000638849"/>
    </source>
</evidence>
<dbReference type="PANTHER" id="PTHR42917">
    <property type="entry name" value="2,4-DIENOYL-COA REDUCTASE"/>
    <property type="match status" value="1"/>
</dbReference>
<evidence type="ECO:0000256" key="1">
    <source>
        <dbReference type="ARBA" id="ARBA00001917"/>
    </source>
</evidence>
<sequence>MFAPLDLGFTQLRNRVLMGSMHTGLEDRARDFPRLAAYFAERAEGGVGLIVTGGFAPNVVGWLKPFGGKLSWPWEVRPHRQLTAAAHQHGAKICLQLLHAGRYAYHPLSVAPSKLKAPINPFTPRALSASGVDRHIADYARSAKLAREAGYDGVEVMG</sequence>
<protein>
    <submittedName>
        <fullName evidence="10">NADPH-dependent 2,4-dienoyl-CoA reductase</fullName>
    </submittedName>
</protein>
<evidence type="ECO:0000256" key="3">
    <source>
        <dbReference type="ARBA" id="ARBA00022630"/>
    </source>
</evidence>
<feature type="non-terminal residue" evidence="10">
    <location>
        <position position="158"/>
    </location>
</feature>
<keyword evidence="11" id="KW-1185">Reference proteome</keyword>
<evidence type="ECO:0000256" key="8">
    <source>
        <dbReference type="ARBA" id="ARBA00023014"/>
    </source>
</evidence>
<dbReference type="Gene3D" id="3.20.20.70">
    <property type="entry name" value="Aldolase class I"/>
    <property type="match status" value="1"/>
</dbReference>
<dbReference type="InterPro" id="IPR001155">
    <property type="entry name" value="OxRdtase_FMN_N"/>
</dbReference>
<dbReference type="SUPFAM" id="SSF51395">
    <property type="entry name" value="FMN-linked oxidoreductases"/>
    <property type="match status" value="1"/>
</dbReference>
<organism evidence="10 11">
    <name type="scientific">Streptomyces javensis</name>
    <dbReference type="NCBI Taxonomy" id="114698"/>
    <lineage>
        <taxon>Bacteria</taxon>
        <taxon>Bacillati</taxon>
        <taxon>Actinomycetota</taxon>
        <taxon>Actinomycetes</taxon>
        <taxon>Kitasatosporales</taxon>
        <taxon>Streptomycetaceae</taxon>
        <taxon>Streptomyces</taxon>
        <taxon>Streptomyces violaceusniger group</taxon>
    </lineage>
</organism>
<comment type="cofactor">
    <cofactor evidence="1">
        <name>FMN</name>
        <dbReference type="ChEBI" id="CHEBI:58210"/>
    </cofactor>
</comment>
<reference evidence="10 11" key="1">
    <citation type="submission" date="2020-12" db="EMBL/GenBank/DDBJ databases">
        <authorList>
            <person name="Kusuma A.B."/>
            <person name="Nouioui I."/>
            <person name="Goodfellow M."/>
        </authorList>
    </citation>
    <scope>NUCLEOTIDE SEQUENCE [LARGE SCALE GENOMIC DNA]</scope>
    <source>
        <strain evidence="10 11">DSM 41764</strain>
    </source>
</reference>
<comment type="caution">
    <text evidence="10">The sequence shown here is derived from an EMBL/GenBank/DDBJ whole genome shotgun (WGS) entry which is preliminary data.</text>
</comment>
<dbReference type="InterPro" id="IPR013785">
    <property type="entry name" value="Aldolase_TIM"/>
</dbReference>
<evidence type="ECO:0000256" key="5">
    <source>
        <dbReference type="ARBA" id="ARBA00022723"/>
    </source>
</evidence>
<evidence type="ECO:0000256" key="7">
    <source>
        <dbReference type="ARBA" id="ARBA00023004"/>
    </source>
</evidence>
<keyword evidence="4" id="KW-0288">FMN</keyword>